<feature type="region of interest" description="Disordered" evidence="2">
    <location>
        <begin position="516"/>
        <end position="539"/>
    </location>
</feature>
<reference evidence="9" key="4">
    <citation type="journal article" date="2022" name="Microb. Genom.">
        <title>A global pangenome for the wheat fungal pathogen Pyrenophora tritici-repentis and prediction of effector protein structural homology.</title>
        <authorList>
            <person name="Moolhuijzen P.M."/>
            <person name="See P.T."/>
            <person name="Shi G."/>
            <person name="Powell H.R."/>
            <person name="Cockram J."/>
            <person name="Jorgensen L.N."/>
            <person name="Benslimane H."/>
            <person name="Strelkov S.E."/>
            <person name="Turner J."/>
            <person name="Liu Z."/>
            <person name="Moffat C.S."/>
        </authorList>
    </citation>
    <scope>NUCLEOTIDE SEQUENCE [LARGE SCALE GENOMIC DNA]</scope>
</reference>
<proteinExistence type="inferred from homology"/>
<organism evidence="6 8">
    <name type="scientific">Pyrenophora tritici-repentis</name>
    <dbReference type="NCBI Taxonomy" id="45151"/>
    <lineage>
        <taxon>Eukaryota</taxon>
        <taxon>Fungi</taxon>
        <taxon>Dikarya</taxon>
        <taxon>Ascomycota</taxon>
        <taxon>Pezizomycotina</taxon>
        <taxon>Dothideomycetes</taxon>
        <taxon>Pleosporomycetidae</taxon>
        <taxon>Pleosporales</taxon>
        <taxon>Pleosporineae</taxon>
        <taxon>Pleosporaceae</taxon>
        <taxon>Pyrenophora</taxon>
    </lineage>
</organism>
<dbReference type="GO" id="GO:0004190">
    <property type="term" value="F:aspartic-type endopeptidase activity"/>
    <property type="evidence" value="ECO:0007669"/>
    <property type="project" value="InterPro"/>
</dbReference>
<dbReference type="GO" id="GO:0006508">
    <property type="term" value="P:proteolysis"/>
    <property type="evidence" value="ECO:0007669"/>
    <property type="project" value="UniProtKB-KW"/>
</dbReference>
<evidence type="ECO:0000256" key="2">
    <source>
        <dbReference type="SAM" id="MobiDB-lite"/>
    </source>
</evidence>
<protein>
    <submittedName>
        <fullName evidence="6">Asp domain containing protein</fullName>
    </submittedName>
    <submittedName>
        <fullName evidence="7">Eukaryotic aspartyl protease</fullName>
    </submittedName>
</protein>
<dbReference type="GO" id="GO:0000324">
    <property type="term" value="C:fungal-type vacuole"/>
    <property type="evidence" value="ECO:0007669"/>
    <property type="project" value="TreeGrafter"/>
</dbReference>
<feature type="transmembrane region" description="Helical" evidence="3">
    <location>
        <begin position="462"/>
        <end position="490"/>
    </location>
</feature>
<reference evidence="6 8" key="1">
    <citation type="journal article" date="2018" name="BMC Genomics">
        <title>Comparative genomics of the wheat fungal pathogen Pyrenophora tritici-repentis reveals chromosomal variations and genome plasticity.</title>
        <authorList>
            <person name="Moolhuijzen P."/>
            <person name="See P.T."/>
            <person name="Hane J.K."/>
            <person name="Shi G."/>
            <person name="Liu Z."/>
            <person name="Oliver R.P."/>
            <person name="Moffat C.S."/>
        </authorList>
    </citation>
    <scope>NUCLEOTIDE SEQUENCE [LARGE SCALE GENOMIC DNA]</scope>
    <source>
        <strain evidence="6">M4</strain>
    </source>
</reference>
<feature type="domain" description="Peptidase A1" evidence="5">
    <location>
        <begin position="70"/>
        <end position="429"/>
    </location>
</feature>
<dbReference type="Gene3D" id="2.40.70.10">
    <property type="entry name" value="Acid Proteases"/>
    <property type="match status" value="2"/>
</dbReference>
<keyword evidence="3" id="KW-1133">Transmembrane helix</keyword>
<evidence type="ECO:0000256" key="4">
    <source>
        <dbReference type="SAM" id="SignalP"/>
    </source>
</evidence>
<dbReference type="PRINTS" id="PR00792">
    <property type="entry name" value="PEPSIN"/>
</dbReference>
<reference evidence="7" key="2">
    <citation type="submission" date="2021-05" db="EMBL/GenBank/DDBJ databases">
        <authorList>
            <person name="Moolhuijzen P.M."/>
            <person name="Moffat C.S."/>
        </authorList>
    </citation>
    <scope>NUCLEOTIDE SEQUENCE</scope>
    <source>
        <strain evidence="7">86-124</strain>
    </source>
</reference>
<reference evidence="7" key="3">
    <citation type="journal article" date="2022" name="bioRxiv">
        <title>A global pangenome for the wheat fungal pathogen Pyrenophora tritici-repentis and prediction of effector protein structural homology.</title>
        <authorList>
            <person name="Moolhuijzen P."/>
            <person name="See P.T."/>
            <person name="Shi G."/>
            <person name="Powell H.R."/>
            <person name="Cockram J."/>
            <person name="Jorgensen L.N."/>
            <person name="Benslimane H."/>
            <person name="Strelkov S.E."/>
            <person name="Turner J."/>
            <person name="Liu Z."/>
            <person name="Moffat C.S."/>
        </authorList>
    </citation>
    <scope>NUCLEOTIDE SEQUENCE</scope>
    <source>
        <strain evidence="7">86-124</strain>
    </source>
</reference>
<evidence type="ECO:0000313" key="9">
    <source>
        <dbReference type="Proteomes" id="UP000249757"/>
    </source>
</evidence>
<gene>
    <name evidence="7" type="ORF">Ptr86124_001692</name>
    <name evidence="6" type="ORF">PtrM4_061110</name>
</gene>
<keyword evidence="4" id="KW-0732">Signal</keyword>
<dbReference type="Proteomes" id="UP000249757">
    <property type="component" value="Unassembled WGS sequence"/>
</dbReference>
<evidence type="ECO:0000313" key="8">
    <source>
        <dbReference type="Proteomes" id="UP000245464"/>
    </source>
</evidence>
<dbReference type="InterPro" id="IPR033121">
    <property type="entry name" value="PEPTIDASE_A1"/>
</dbReference>
<evidence type="ECO:0000313" key="7">
    <source>
        <dbReference type="EMBL" id="KAI1518564.1"/>
    </source>
</evidence>
<comment type="caution">
    <text evidence="6">The sequence shown here is derived from an EMBL/GenBank/DDBJ whole genome shotgun (WGS) entry which is preliminary data.</text>
</comment>
<feature type="compositionally biased region" description="Basic and acidic residues" evidence="2">
    <location>
        <begin position="518"/>
        <end position="539"/>
    </location>
</feature>
<dbReference type="EMBL" id="NRDI02000002">
    <property type="protein sequence ID" value="KAI1518564.1"/>
    <property type="molecule type" value="Genomic_DNA"/>
</dbReference>
<evidence type="ECO:0000256" key="1">
    <source>
        <dbReference type="ARBA" id="ARBA00007447"/>
    </source>
</evidence>
<accession>A0A2W1GYM8</accession>
<dbReference type="Proteomes" id="UP000245464">
    <property type="component" value="Chromosome 2"/>
</dbReference>
<feature type="compositionally biased region" description="Basic and acidic residues" evidence="2">
    <location>
        <begin position="707"/>
        <end position="716"/>
    </location>
</feature>
<dbReference type="EMBL" id="NQIK02000002">
    <property type="protein sequence ID" value="KAF7574488.1"/>
    <property type="molecule type" value="Genomic_DNA"/>
</dbReference>
<dbReference type="OrthoDB" id="4074350at2759"/>
<dbReference type="PANTHER" id="PTHR47966:SF51">
    <property type="entry name" value="BETA-SITE APP-CLEAVING ENZYME, ISOFORM A-RELATED"/>
    <property type="match status" value="1"/>
</dbReference>
<keyword evidence="7" id="KW-0378">Hydrolase</keyword>
<evidence type="ECO:0000259" key="5">
    <source>
        <dbReference type="PROSITE" id="PS51767"/>
    </source>
</evidence>
<name>A0A2W1GYM8_9PLEO</name>
<keyword evidence="9" id="KW-1185">Reference proteome</keyword>
<sequence length="716" mass="78428">MLPLPGPRAFLTTTCAFLAATLFMPSHADYVQKNITKTPNFKLLPDVASVPAPVSVAPDQSWMGIDGAWNTFSLLVGDPPQSVRVLVSTASQQIWVINRMACIANITDPTTGAVTALDVFDSDCENSRGFLYNTTTSHLWHQKGFYQLWIEKNLGLVGNGLYGFDSVGLGNAGSEGPYVANSTVGTLVTPNFWLGHIGVHPKPTNFSAFEDPVPSYLSDLFAQKNIPSLSFGYTAGAQYHDQTILGSLTLGGYDASRLIPNDLTFIFAPDNERDLVVGLVGLEASTSTQPHIDLLKKNNVDLYIDTTIAELYFPVEICKAFEDAFGLQYNAATGLYLVSHTLHQTLLAQNPSIKLTLGQKYSTDATVQITLPYAAFDLEASPPYRGLTSKTKYFPLRRGNDTHEWVLGRTFLQEAYLTVDWERQNFSVSAIDWTFGKAPDILPIVSPDYAIPHATAAKKNPLASAAVIGIAVGAGFLFALIVCGIGWCFWRRRHNRKLEAIKAKYEAEVAAAAASKMDLPKPEEPPISPIRERERDSAEGRMVFPKAELPGSSTMHYESNWCARDKGAITINEADGTERQIYEMPGDMPMLQEAGGRELSEKESMVVRERRYNGVDPTGAPDVLPTAQDGSRRIAPISASEVSMVSGRLPTDNVSPVTPRMPRDGAFLEASDTFFQLPPYRAQEARLTDADDEALSPISPLEGSTDTSRRRFSYES</sequence>
<dbReference type="PANTHER" id="PTHR47966">
    <property type="entry name" value="BETA-SITE APP-CLEAVING ENZYME, ISOFORM A-RELATED"/>
    <property type="match status" value="1"/>
</dbReference>
<keyword evidence="7" id="KW-0645">Protease</keyword>
<dbReference type="SUPFAM" id="SSF50630">
    <property type="entry name" value="Acid proteases"/>
    <property type="match status" value="1"/>
</dbReference>
<keyword evidence="3" id="KW-0812">Transmembrane</keyword>
<feature type="region of interest" description="Disordered" evidence="2">
    <location>
        <begin position="686"/>
        <end position="716"/>
    </location>
</feature>
<dbReference type="InterPro" id="IPR021109">
    <property type="entry name" value="Peptidase_aspartic_dom_sf"/>
</dbReference>
<dbReference type="Pfam" id="PF00026">
    <property type="entry name" value="Asp"/>
    <property type="match status" value="1"/>
</dbReference>
<comment type="similarity">
    <text evidence="1">Belongs to the peptidase A1 family.</text>
</comment>
<dbReference type="AlphaFoldDB" id="A0A2W1GYM8"/>
<feature type="chain" id="PRO_5042701226" evidence="4">
    <location>
        <begin position="29"/>
        <end position="716"/>
    </location>
</feature>
<feature type="signal peptide" evidence="4">
    <location>
        <begin position="1"/>
        <end position="28"/>
    </location>
</feature>
<dbReference type="InterPro" id="IPR001461">
    <property type="entry name" value="Aspartic_peptidase_A1"/>
</dbReference>
<keyword evidence="3" id="KW-0472">Membrane</keyword>
<dbReference type="PROSITE" id="PS51767">
    <property type="entry name" value="PEPTIDASE_A1"/>
    <property type="match status" value="1"/>
</dbReference>
<evidence type="ECO:0000256" key="3">
    <source>
        <dbReference type="SAM" id="Phobius"/>
    </source>
</evidence>
<evidence type="ECO:0000313" key="6">
    <source>
        <dbReference type="EMBL" id="KAF7574488.1"/>
    </source>
</evidence>